<evidence type="ECO:0000256" key="4">
    <source>
        <dbReference type="ARBA" id="ARBA00023163"/>
    </source>
</evidence>
<dbReference type="PANTHER" id="PTHR30346">
    <property type="entry name" value="TRANSCRIPTIONAL DUAL REGULATOR HCAR-RELATED"/>
    <property type="match status" value="1"/>
</dbReference>
<dbReference type="AlphaFoldDB" id="A0A918TTM9"/>
<dbReference type="InterPro" id="IPR005119">
    <property type="entry name" value="LysR_subst-bd"/>
</dbReference>
<organism evidence="6 7">
    <name type="scientific">Streptomyces cinnamoneus</name>
    <name type="common">Streptoverticillium cinnamoneum</name>
    <dbReference type="NCBI Taxonomy" id="53446"/>
    <lineage>
        <taxon>Bacteria</taxon>
        <taxon>Bacillati</taxon>
        <taxon>Actinomycetota</taxon>
        <taxon>Actinomycetes</taxon>
        <taxon>Kitasatosporales</taxon>
        <taxon>Streptomycetaceae</taxon>
        <taxon>Streptomyces</taxon>
        <taxon>Streptomyces cinnamoneus group</taxon>
    </lineage>
</organism>
<dbReference type="Gene3D" id="1.10.10.10">
    <property type="entry name" value="Winged helix-like DNA-binding domain superfamily/Winged helix DNA-binding domain"/>
    <property type="match status" value="1"/>
</dbReference>
<keyword evidence="4" id="KW-0804">Transcription</keyword>
<dbReference type="PANTHER" id="PTHR30346:SF29">
    <property type="entry name" value="LYSR SUBSTRATE-BINDING"/>
    <property type="match status" value="1"/>
</dbReference>
<dbReference type="InterPro" id="IPR036388">
    <property type="entry name" value="WH-like_DNA-bd_sf"/>
</dbReference>
<dbReference type="EMBL" id="BMVB01000017">
    <property type="protein sequence ID" value="GHC62919.1"/>
    <property type="molecule type" value="Genomic_DNA"/>
</dbReference>
<feature type="domain" description="HTH lysR-type" evidence="5">
    <location>
        <begin position="2"/>
        <end position="59"/>
    </location>
</feature>
<evidence type="ECO:0000259" key="5">
    <source>
        <dbReference type="PROSITE" id="PS50931"/>
    </source>
</evidence>
<evidence type="ECO:0000313" key="7">
    <source>
        <dbReference type="Proteomes" id="UP000646244"/>
    </source>
</evidence>
<gene>
    <name evidence="6" type="ORF">GCM10010507_45070</name>
</gene>
<name>A0A918TTM9_STRCJ</name>
<dbReference type="GO" id="GO:0032993">
    <property type="term" value="C:protein-DNA complex"/>
    <property type="evidence" value="ECO:0007669"/>
    <property type="project" value="TreeGrafter"/>
</dbReference>
<evidence type="ECO:0000256" key="2">
    <source>
        <dbReference type="ARBA" id="ARBA00023015"/>
    </source>
</evidence>
<dbReference type="InterPro" id="IPR000847">
    <property type="entry name" value="LysR_HTH_N"/>
</dbReference>
<dbReference type="CDD" id="cd08423">
    <property type="entry name" value="PBP2_LTTR_like_6"/>
    <property type="match status" value="1"/>
</dbReference>
<dbReference type="Pfam" id="PF00126">
    <property type="entry name" value="HTH_1"/>
    <property type="match status" value="1"/>
</dbReference>
<sequence length="301" mass="32526">MLDLSRLRALHAVAVHGSVSAAADALGYTPSAVSQSITKLERETRTTLLERRGRGVALTDAAARLAATAQELLAMVERAETDLEERRGVPAGRLVIGAFASAARGLLPGALAGLSREYPSLDARLIEVDPHLSVGQVAQGVLDLTVTFEWDINPLPAPEGLERVWIGDDLCDLLVPAGHPLAGREGLRHRDLAHQRWICQPADTVCHDWLVRTLRAAGTEPDLAYQTAENHTQVALVAAGLGIALMPRLGRGPLPEGVVEVALDPVPVRRLFAYWRTGASRRPAITETVRHLRSVWPRRTG</sequence>
<evidence type="ECO:0000313" key="6">
    <source>
        <dbReference type="EMBL" id="GHC62919.1"/>
    </source>
</evidence>
<dbReference type="SUPFAM" id="SSF46785">
    <property type="entry name" value="Winged helix' DNA-binding domain"/>
    <property type="match status" value="1"/>
</dbReference>
<dbReference type="Pfam" id="PF03466">
    <property type="entry name" value="LysR_substrate"/>
    <property type="match status" value="1"/>
</dbReference>
<reference evidence="6" key="2">
    <citation type="submission" date="2020-09" db="EMBL/GenBank/DDBJ databases">
        <authorList>
            <person name="Sun Q."/>
            <person name="Ohkuma M."/>
        </authorList>
    </citation>
    <scope>NUCLEOTIDE SEQUENCE</scope>
    <source>
        <strain evidence="6">JCM 4633</strain>
    </source>
</reference>
<protein>
    <submittedName>
        <fullName evidence="6">LysR family transcriptional regulator</fullName>
    </submittedName>
</protein>
<evidence type="ECO:0000256" key="3">
    <source>
        <dbReference type="ARBA" id="ARBA00023125"/>
    </source>
</evidence>
<comment type="caution">
    <text evidence="6">The sequence shown here is derived from an EMBL/GenBank/DDBJ whole genome shotgun (WGS) entry which is preliminary data.</text>
</comment>
<evidence type="ECO:0000256" key="1">
    <source>
        <dbReference type="ARBA" id="ARBA00009437"/>
    </source>
</evidence>
<keyword evidence="3" id="KW-0238">DNA-binding</keyword>
<comment type="similarity">
    <text evidence="1">Belongs to the LysR transcriptional regulatory family.</text>
</comment>
<dbReference type="RefSeq" id="WP_190111659.1">
    <property type="nucleotide sequence ID" value="NZ_BMVB01000017.1"/>
</dbReference>
<dbReference type="Gene3D" id="3.40.190.10">
    <property type="entry name" value="Periplasmic binding protein-like II"/>
    <property type="match status" value="2"/>
</dbReference>
<dbReference type="GO" id="GO:0003677">
    <property type="term" value="F:DNA binding"/>
    <property type="evidence" value="ECO:0007669"/>
    <property type="project" value="UniProtKB-KW"/>
</dbReference>
<dbReference type="GO" id="GO:0003700">
    <property type="term" value="F:DNA-binding transcription factor activity"/>
    <property type="evidence" value="ECO:0007669"/>
    <property type="project" value="InterPro"/>
</dbReference>
<reference evidence="6" key="1">
    <citation type="journal article" date="2014" name="Int. J. Syst. Evol. Microbiol.">
        <title>Complete genome sequence of Corynebacterium casei LMG S-19264T (=DSM 44701T), isolated from a smear-ripened cheese.</title>
        <authorList>
            <consortium name="US DOE Joint Genome Institute (JGI-PGF)"/>
            <person name="Walter F."/>
            <person name="Albersmeier A."/>
            <person name="Kalinowski J."/>
            <person name="Ruckert C."/>
        </authorList>
    </citation>
    <scope>NUCLEOTIDE SEQUENCE</scope>
    <source>
        <strain evidence="6">JCM 4633</strain>
    </source>
</reference>
<dbReference type="PROSITE" id="PS50931">
    <property type="entry name" value="HTH_LYSR"/>
    <property type="match status" value="1"/>
</dbReference>
<keyword evidence="2" id="KW-0805">Transcription regulation</keyword>
<dbReference type="InterPro" id="IPR036390">
    <property type="entry name" value="WH_DNA-bd_sf"/>
</dbReference>
<accession>A0A918TTM9</accession>
<dbReference type="SUPFAM" id="SSF53850">
    <property type="entry name" value="Periplasmic binding protein-like II"/>
    <property type="match status" value="1"/>
</dbReference>
<proteinExistence type="inferred from homology"/>
<dbReference type="Proteomes" id="UP000646244">
    <property type="component" value="Unassembled WGS sequence"/>
</dbReference>